<keyword evidence="2 6" id="KW-0805">Transcription regulation</keyword>
<name>A0A235B574_9BACL</name>
<dbReference type="NCBIfam" id="TIGR02937">
    <property type="entry name" value="sigma70-ECF"/>
    <property type="match status" value="1"/>
</dbReference>
<dbReference type="Pfam" id="PF04542">
    <property type="entry name" value="Sigma70_r2"/>
    <property type="match status" value="1"/>
</dbReference>
<evidence type="ECO:0000256" key="6">
    <source>
        <dbReference type="HAMAP-Rule" id="MF_02064"/>
    </source>
</evidence>
<dbReference type="Proteomes" id="UP000215459">
    <property type="component" value="Unassembled WGS sequence"/>
</dbReference>
<comment type="caution">
    <text evidence="8">The sequence shown here is derived from an EMBL/GenBank/DDBJ whole genome shotgun (WGS) entry which is preliminary data.</text>
</comment>
<dbReference type="PANTHER" id="PTHR30385">
    <property type="entry name" value="SIGMA FACTOR F FLAGELLAR"/>
    <property type="match status" value="1"/>
</dbReference>
<dbReference type="PIRSF" id="PIRSF038953">
    <property type="entry name" value="SigI"/>
    <property type="match status" value="1"/>
</dbReference>
<evidence type="ECO:0000313" key="9">
    <source>
        <dbReference type="Proteomes" id="UP000215459"/>
    </source>
</evidence>
<dbReference type="InterPro" id="IPR014284">
    <property type="entry name" value="RNA_pol_sigma-70_dom"/>
</dbReference>
<dbReference type="GO" id="GO:0006352">
    <property type="term" value="P:DNA-templated transcription initiation"/>
    <property type="evidence" value="ECO:0007669"/>
    <property type="project" value="UniProtKB-UniRule"/>
</dbReference>
<gene>
    <name evidence="6 8" type="primary">sigI</name>
    <name evidence="8" type="ORF">CHM34_10750</name>
</gene>
<dbReference type="HAMAP" id="MF_02064">
    <property type="entry name" value="Sigma70_SigI"/>
    <property type="match status" value="1"/>
</dbReference>
<dbReference type="AlphaFoldDB" id="A0A235B574"/>
<evidence type="ECO:0000259" key="7">
    <source>
        <dbReference type="Pfam" id="PF04542"/>
    </source>
</evidence>
<dbReference type="EMBL" id="NOWF01000006">
    <property type="protein sequence ID" value="OYD07381.1"/>
    <property type="molecule type" value="Genomic_DNA"/>
</dbReference>
<comment type="function">
    <text evidence="6">Sigma factors are initiation factors that promote the attachment of RNA polymerase to specific initiation sites and are then released.</text>
</comment>
<organism evidence="8 9">
    <name type="scientific">Paludifilum halophilum</name>
    <dbReference type="NCBI Taxonomy" id="1642702"/>
    <lineage>
        <taxon>Bacteria</taxon>
        <taxon>Bacillati</taxon>
        <taxon>Bacillota</taxon>
        <taxon>Bacilli</taxon>
        <taxon>Bacillales</taxon>
        <taxon>Thermoactinomycetaceae</taxon>
        <taxon>Paludifilum</taxon>
    </lineage>
</organism>
<evidence type="ECO:0000313" key="8">
    <source>
        <dbReference type="EMBL" id="OYD07381.1"/>
    </source>
</evidence>
<evidence type="ECO:0000256" key="4">
    <source>
        <dbReference type="ARBA" id="ARBA00023125"/>
    </source>
</evidence>
<comment type="caution">
    <text evidence="6">Lacks conserved residue(s) required for the propagation of feature annotation.</text>
</comment>
<keyword evidence="1 6" id="KW-0963">Cytoplasm</keyword>
<feature type="short sequence motif" description="Polymerase core binding" evidence="6">
    <location>
        <begin position="63"/>
        <end position="76"/>
    </location>
</feature>
<evidence type="ECO:0000256" key="3">
    <source>
        <dbReference type="ARBA" id="ARBA00023082"/>
    </source>
</evidence>
<dbReference type="InterPro" id="IPR013325">
    <property type="entry name" value="RNA_pol_sigma_r2"/>
</dbReference>
<feature type="domain" description="RNA polymerase sigma-70 region 2" evidence="7">
    <location>
        <begin position="40"/>
        <end position="108"/>
    </location>
</feature>
<comment type="similarity">
    <text evidence="6">Belongs to the sigma-70 factor family. SigI subfamily.</text>
</comment>
<dbReference type="SUPFAM" id="SSF88946">
    <property type="entry name" value="Sigma2 domain of RNA polymerase sigma factors"/>
    <property type="match status" value="1"/>
</dbReference>
<proteinExistence type="inferred from homology"/>
<dbReference type="Gene3D" id="1.10.1740.10">
    <property type="match status" value="1"/>
</dbReference>
<dbReference type="GO" id="GO:0003677">
    <property type="term" value="F:DNA binding"/>
    <property type="evidence" value="ECO:0007669"/>
    <property type="project" value="UniProtKB-UniRule"/>
</dbReference>
<dbReference type="PANTHER" id="PTHR30385:SF6">
    <property type="entry name" value="RNA POLYMERASE SIGMA FACTOR SIGI"/>
    <property type="match status" value="1"/>
</dbReference>
<dbReference type="InterPro" id="IPR014244">
    <property type="entry name" value="RNA_pol_sigma-I"/>
</dbReference>
<evidence type="ECO:0000256" key="5">
    <source>
        <dbReference type="ARBA" id="ARBA00023163"/>
    </source>
</evidence>
<evidence type="ECO:0000256" key="1">
    <source>
        <dbReference type="ARBA" id="ARBA00022490"/>
    </source>
</evidence>
<accession>A0A235B574</accession>
<comment type="activity regulation">
    <text evidence="6">Negatively regulated by the anti-sigma-I factor RsgI.</text>
</comment>
<keyword evidence="6" id="KW-0346">Stress response</keyword>
<dbReference type="GO" id="GO:0016987">
    <property type="term" value="F:sigma factor activity"/>
    <property type="evidence" value="ECO:0007669"/>
    <property type="project" value="UniProtKB-UniRule"/>
</dbReference>
<dbReference type="InterPro" id="IPR007627">
    <property type="entry name" value="RNA_pol_sigma70_r2"/>
</dbReference>
<keyword evidence="9" id="KW-1185">Reference proteome</keyword>
<comment type="subcellular location">
    <subcellularLocation>
        <location evidence="6">Cytoplasm</location>
    </subcellularLocation>
</comment>
<dbReference type="OrthoDB" id="3190733at2"/>
<keyword evidence="3 6" id="KW-0731">Sigma factor</keyword>
<dbReference type="NCBIfam" id="TIGR02895">
    <property type="entry name" value="spore_sigI"/>
    <property type="match status" value="1"/>
</dbReference>
<protein>
    <recommendedName>
        <fullName evidence="6">RNA polymerase sigma factor SigI</fullName>
    </recommendedName>
</protein>
<reference evidence="8 9" key="1">
    <citation type="submission" date="2017-07" db="EMBL/GenBank/DDBJ databases">
        <title>The genome sequence of Paludifilum halophilum highlights mechanisms for microbial adaptation to high salt environemnts.</title>
        <authorList>
            <person name="Belbahri L."/>
        </authorList>
    </citation>
    <scope>NUCLEOTIDE SEQUENCE [LARGE SCALE GENOMIC DNA]</scope>
    <source>
        <strain evidence="8 9">DSM 102817</strain>
    </source>
</reference>
<keyword evidence="5 6" id="KW-0804">Transcription</keyword>
<comment type="subunit">
    <text evidence="6">Interacts with RsgI.</text>
</comment>
<sequence length="277" mass="32324">MSALHVPGDGDRYRKKRELEERVLKAQTDSSSEYREELLGEHQTYIKKIASRICKRPVTNQDDEFSIALSGFNEAISRYEPDQPSSFLTFAYMVVQRRLADYYRREQKHQNQLPLVPPGSKENESHYPEVIAQSFARYRERELAEMRRSELAQFAEALNRYKIRIRDLVHVSPKHRDTREDMLKIACRIAAEKDLREQFFRGKRIKKEFAERVGCHRRTLKRHRTYLIALVLVIVEDLPLMREYLDLPIDMKGGGNCAEGDCHGSRSAALGSHDTGR</sequence>
<evidence type="ECO:0000256" key="2">
    <source>
        <dbReference type="ARBA" id="ARBA00023015"/>
    </source>
</evidence>
<keyword evidence="4 6" id="KW-0238">DNA-binding</keyword>
<dbReference type="GO" id="GO:0005737">
    <property type="term" value="C:cytoplasm"/>
    <property type="evidence" value="ECO:0007669"/>
    <property type="project" value="UniProtKB-SubCell"/>
</dbReference>